<comment type="caution">
    <text evidence="1">The sequence shown here is derived from an EMBL/GenBank/DDBJ whole genome shotgun (WGS) entry which is preliminary data.</text>
</comment>
<organism evidence="1">
    <name type="scientific">Tanacetum cinerariifolium</name>
    <name type="common">Dalmatian daisy</name>
    <name type="synonym">Chrysanthemum cinerariifolium</name>
    <dbReference type="NCBI Taxonomy" id="118510"/>
    <lineage>
        <taxon>Eukaryota</taxon>
        <taxon>Viridiplantae</taxon>
        <taxon>Streptophyta</taxon>
        <taxon>Embryophyta</taxon>
        <taxon>Tracheophyta</taxon>
        <taxon>Spermatophyta</taxon>
        <taxon>Magnoliopsida</taxon>
        <taxon>eudicotyledons</taxon>
        <taxon>Gunneridae</taxon>
        <taxon>Pentapetalae</taxon>
        <taxon>asterids</taxon>
        <taxon>campanulids</taxon>
        <taxon>Asterales</taxon>
        <taxon>Asteraceae</taxon>
        <taxon>Asteroideae</taxon>
        <taxon>Anthemideae</taxon>
        <taxon>Anthemidinae</taxon>
        <taxon>Tanacetum</taxon>
    </lineage>
</organism>
<dbReference type="EMBL" id="BKCJ011862425">
    <property type="protein sequence ID" value="GFD59229.1"/>
    <property type="molecule type" value="Genomic_DNA"/>
</dbReference>
<reference evidence="1" key="1">
    <citation type="journal article" date="2019" name="Sci. Rep.">
        <title>Draft genome of Tanacetum cinerariifolium, the natural source of mosquito coil.</title>
        <authorList>
            <person name="Yamashiro T."/>
            <person name="Shiraishi A."/>
            <person name="Satake H."/>
            <person name="Nakayama K."/>
        </authorList>
    </citation>
    <scope>NUCLEOTIDE SEQUENCE</scope>
</reference>
<feature type="non-terminal residue" evidence="1">
    <location>
        <position position="83"/>
    </location>
</feature>
<protein>
    <submittedName>
        <fullName evidence="1">Uncharacterized protein</fullName>
    </submittedName>
</protein>
<feature type="non-terminal residue" evidence="1">
    <location>
        <position position="1"/>
    </location>
</feature>
<dbReference type="AlphaFoldDB" id="A0A699XHK0"/>
<gene>
    <name evidence="1" type="ORF">Tci_931198</name>
</gene>
<accession>A0A699XHK0</accession>
<evidence type="ECO:0000313" key="1">
    <source>
        <dbReference type="EMBL" id="GFD59229.1"/>
    </source>
</evidence>
<sequence>KDAPRQAQPARRPGARAGRAHRVCVGAAADHAAAAGPQPAAELPARCPAAGSQTNQNLARYAHRGRARGTAQVLRAVVGNAAR</sequence>
<proteinExistence type="predicted"/>
<name>A0A699XHK0_TANCI</name>